<dbReference type="Proteomes" id="UP000638849">
    <property type="component" value="Unassembled WGS sequence"/>
</dbReference>
<dbReference type="RefSeq" id="WP_198275956.1">
    <property type="nucleotide sequence ID" value="NZ_BAAAIF010000018.1"/>
</dbReference>
<reference evidence="2 3" key="1">
    <citation type="submission" date="2020-12" db="EMBL/GenBank/DDBJ databases">
        <authorList>
            <person name="Kusuma A.B."/>
            <person name="Nouioui I."/>
            <person name="Goodfellow M."/>
        </authorList>
    </citation>
    <scope>NUCLEOTIDE SEQUENCE [LARGE SCALE GENOMIC DNA]</scope>
    <source>
        <strain evidence="2 3">DSM 41764</strain>
    </source>
</reference>
<evidence type="ECO:0000313" key="2">
    <source>
        <dbReference type="EMBL" id="MBI0312734.1"/>
    </source>
</evidence>
<name>A0ABS0R5S9_9ACTN</name>
<feature type="region of interest" description="Disordered" evidence="1">
    <location>
        <begin position="1"/>
        <end position="61"/>
    </location>
</feature>
<evidence type="ECO:0000256" key="1">
    <source>
        <dbReference type="SAM" id="MobiDB-lite"/>
    </source>
</evidence>
<dbReference type="EMBL" id="JAEEAQ010000040">
    <property type="protein sequence ID" value="MBI0312734.1"/>
    <property type="molecule type" value="Genomic_DNA"/>
</dbReference>
<comment type="caution">
    <text evidence="2">The sequence shown here is derived from an EMBL/GenBank/DDBJ whole genome shotgun (WGS) entry which is preliminary data.</text>
</comment>
<organism evidence="2 3">
    <name type="scientific">Streptomyces javensis</name>
    <dbReference type="NCBI Taxonomy" id="114698"/>
    <lineage>
        <taxon>Bacteria</taxon>
        <taxon>Bacillati</taxon>
        <taxon>Actinomycetota</taxon>
        <taxon>Actinomycetes</taxon>
        <taxon>Kitasatosporales</taxon>
        <taxon>Streptomycetaceae</taxon>
        <taxon>Streptomyces</taxon>
        <taxon>Streptomyces violaceusniger group</taxon>
    </lineage>
</organism>
<protein>
    <submittedName>
        <fullName evidence="2">Uncharacterized protein</fullName>
    </submittedName>
</protein>
<keyword evidence="3" id="KW-1185">Reference proteome</keyword>
<gene>
    <name evidence="2" type="ORF">JBF12_06940</name>
</gene>
<sequence>MSLPLPGKQLDPIVFGPEYDPRNDPKSVQSYGTLQAADPRVTGTQSERRSTDTLILGRPGRGKTSAWRVMHQLYLAARRKDVAMSAEDPKTPVQRGRYDDLIH</sequence>
<accession>A0ABS0R5S9</accession>
<proteinExistence type="predicted"/>
<evidence type="ECO:0000313" key="3">
    <source>
        <dbReference type="Proteomes" id="UP000638849"/>
    </source>
</evidence>
<feature type="region of interest" description="Disordered" evidence="1">
    <location>
        <begin position="81"/>
        <end position="103"/>
    </location>
</feature>